<dbReference type="RefSeq" id="WP_237362577.1">
    <property type="nucleotide sequence ID" value="NZ_CAKLDM010000002.1"/>
</dbReference>
<sequence>MTQLAHNSGSDAKQNSVDSNTEKEKAENLTEKASSRETTPMKGEDALALVSPLSDFAFYVAAPKQKPIKCRSKYVGMHSKNYVLFETPDITQEQFQLYFQKGNPIKCCALSQRGEGARIYFRSKLAFIMPIEGSGKSIVFVALPRTADVVFGLRSEARLEIAIPGVANPAQDNYECEIRDFSTNGCQVVIDIESSNYKLGDTIDIKLSNEDEETVLQGTIKNKKRSNQYWKYGVQFSEESCETSAELLERLSFDEGLSRYHL</sequence>
<proteinExistence type="predicted"/>
<feature type="domain" description="PilZ" evidence="2">
    <location>
        <begin position="154"/>
        <end position="253"/>
    </location>
</feature>
<evidence type="ECO:0000313" key="3">
    <source>
        <dbReference type="EMBL" id="CAH0540727.1"/>
    </source>
</evidence>
<dbReference type="Gene3D" id="2.30.110.10">
    <property type="entry name" value="Electron Transport, Fmn-binding Protein, Chain A"/>
    <property type="match status" value="1"/>
</dbReference>
<feature type="compositionally biased region" description="Basic and acidic residues" evidence="1">
    <location>
        <begin position="20"/>
        <end position="35"/>
    </location>
</feature>
<feature type="compositionally biased region" description="Polar residues" evidence="1">
    <location>
        <begin position="1"/>
        <end position="19"/>
    </location>
</feature>
<organism evidence="3 4">
    <name type="scientific">Vibrio marisflavi CECT 7928</name>
    <dbReference type="NCBI Taxonomy" id="634439"/>
    <lineage>
        <taxon>Bacteria</taxon>
        <taxon>Pseudomonadati</taxon>
        <taxon>Pseudomonadota</taxon>
        <taxon>Gammaproteobacteria</taxon>
        <taxon>Vibrionales</taxon>
        <taxon>Vibrionaceae</taxon>
        <taxon>Vibrio</taxon>
    </lineage>
</organism>
<evidence type="ECO:0000313" key="4">
    <source>
        <dbReference type="Proteomes" id="UP000838748"/>
    </source>
</evidence>
<dbReference type="Pfam" id="PF07238">
    <property type="entry name" value="PilZ"/>
    <property type="match status" value="1"/>
</dbReference>
<protein>
    <submittedName>
        <fullName evidence="3">Cyclic di-GMP binding protein</fullName>
    </submittedName>
</protein>
<dbReference type="InterPro" id="IPR009875">
    <property type="entry name" value="PilZ_domain"/>
</dbReference>
<comment type="caution">
    <text evidence="3">The sequence shown here is derived from an EMBL/GenBank/DDBJ whole genome shotgun (WGS) entry which is preliminary data.</text>
</comment>
<accession>A0ABM9A7N5</accession>
<dbReference type="EMBL" id="CAKLDM010000002">
    <property type="protein sequence ID" value="CAH0540727.1"/>
    <property type="molecule type" value="Genomic_DNA"/>
</dbReference>
<dbReference type="Proteomes" id="UP000838748">
    <property type="component" value="Unassembled WGS sequence"/>
</dbReference>
<name>A0ABM9A7N5_9VIBR</name>
<dbReference type="Gene3D" id="2.40.10.220">
    <property type="entry name" value="predicted glycosyltransferase like domains"/>
    <property type="match status" value="1"/>
</dbReference>
<reference evidence="3" key="1">
    <citation type="submission" date="2021-11" db="EMBL/GenBank/DDBJ databases">
        <authorList>
            <person name="Rodrigo-Torres L."/>
            <person name="Arahal R. D."/>
            <person name="Lucena T."/>
        </authorList>
    </citation>
    <scope>NUCLEOTIDE SEQUENCE</scope>
    <source>
        <strain evidence="3">CECT 7928</strain>
    </source>
</reference>
<keyword evidence="4" id="KW-1185">Reference proteome</keyword>
<dbReference type="InterPro" id="IPR012349">
    <property type="entry name" value="Split_barrel_FMN-bd"/>
</dbReference>
<evidence type="ECO:0000259" key="2">
    <source>
        <dbReference type="Pfam" id="PF07238"/>
    </source>
</evidence>
<feature type="region of interest" description="Disordered" evidence="1">
    <location>
        <begin position="1"/>
        <end position="41"/>
    </location>
</feature>
<dbReference type="SUPFAM" id="SSF141371">
    <property type="entry name" value="PilZ domain-like"/>
    <property type="match status" value="2"/>
</dbReference>
<evidence type="ECO:0000256" key="1">
    <source>
        <dbReference type="SAM" id="MobiDB-lite"/>
    </source>
</evidence>
<gene>
    <name evidence="3" type="ORF">VMF7928_03070</name>
</gene>